<accession>A0A838L4W0</accession>
<comment type="caution">
    <text evidence="3">The sequence shown here is derived from an EMBL/GenBank/DDBJ whole genome shotgun (WGS) entry which is preliminary data.</text>
</comment>
<gene>
    <name evidence="3" type="ORF">HZF05_05205</name>
</gene>
<reference evidence="3 4" key="1">
    <citation type="submission" date="2020-07" db="EMBL/GenBank/DDBJ databases">
        <authorList>
            <person name="Sun Q."/>
        </authorList>
    </citation>
    <scope>NUCLEOTIDE SEQUENCE [LARGE SCALE GENOMIC DNA]</scope>
    <source>
        <strain evidence="3 4">CGMCC 1.13654</strain>
    </source>
</reference>
<dbReference type="Proteomes" id="UP000570166">
    <property type="component" value="Unassembled WGS sequence"/>
</dbReference>
<name>A0A838L4W0_9SPHN</name>
<proteinExistence type="predicted"/>
<dbReference type="InterPro" id="IPR027266">
    <property type="entry name" value="TrmE/GcvT-like"/>
</dbReference>
<feature type="compositionally biased region" description="Polar residues" evidence="1">
    <location>
        <begin position="23"/>
        <end position="35"/>
    </location>
</feature>
<keyword evidence="4" id="KW-1185">Reference proteome</keyword>
<evidence type="ECO:0000313" key="3">
    <source>
        <dbReference type="EMBL" id="MBA2933489.1"/>
    </source>
</evidence>
<evidence type="ECO:0000313" key="4">
    <source>
        <dbReference type="Proteomes" id="UP000570166"/>
    </source>
</evidence>
<feature type="compositionally biased region" description="Polar residues" evidence="1">
    <location>
        <begin position="45"/>
        <end position="54"/>
    </location>
</feature>
<dbReference type="Gene3D" id="3.30.1360.120">
    <property type="entry name" value="Probable tRNA modification gtpase trme, domain 1"/>
    <property type="match status" value="1"/>
</dbReference>
<evidence type="ECO:0000256" key="1">
    <source>
        <dbReference type="SAM" id="MobiDB-lite"/>
    </source>
</evidence>
<evidence type="ECO:0000259" key="2">
    <source>
        <dbReference type="Pfam" id="PF01571"/>
    </source>
</evidence>
<dbReference type="GO" id="GO:0016740">
    <property type="term" value="F:transferase activity"/>
    <property type="evidence" value="ECO:0007669"/>
    <property type="project" value="UniProtKB-KW"/>
</dbReference>
<sequence>MFRSRDTRRAVIGQRSPAVSRRASVTNIESASPRSAQLRAEEPRSNTANRQSAEGSKHRSLQDLIDDVPSIVEHLFNDAVAPHARPNPERTPVPLEFSNWRDEQRSWRETAVLFDQSHHMPELFIQGPDARALLSRVAINSLDNLAPGRAKQLVGCNARGQLIGDCVLHDLGNERFELISGMPLLNWVHFLAESERLDVAIERDNNTADNPTGGRLQFRFGMDGPHAGDIFAEVVKGEAPDIPFFCTRRVEIAGCQVLALRHGMAGHKGVELSGPYEQRDVVRSAILHAGEKYGIRRGGSRTYFSASIESGWIGYPLPALYTGDDLADFRRWLPADGWEANFQMGGSYFSRDIEDYYLTAYDMGYGGIIKYDHDFIGREALSAIREEQPRAKVTLVWDDEDVSRILDSLMGTELPYKYLDRPVADYVLAQVDEVRSETGDRIGYSTHCCYSINERQQLSLAIVDRAFAEPGTRVTLIWGEADGGSRKSRVERHRQIEVRATVAPVPYAKAASAMKKAAIGKDRG</sequence>
<dbReference type="InterPro" id="IPR028896">
    <property type="entry name" value="GcvT/YgfZ/DmdA"/>
</dbReference>
<keyword evidence="3" id="KW-0808">Transferase</keyword>
<dbReference type="AlphaFoldDB" id="A0A838L4W0"/>
<organism evidence="3 4">
    <name type="scientific">Sphingomonas chungangi</name>
    <dbReference type="NCBI Taxonomy" id="2683589"/>
    <lineage>
        <taxon>Bacteria</taxon>
        <taxon>Pseudomonadati</taxon>
        <taxon>Pseudomonadota</taxon>
        <taxon>Alphaproteobacteria</taxon>
        <taxon>Sphingomonadales</taxon>
        <taxon>Sphingomonadaceae</taxon>
        <taxon>Sphingomonas</taxon>
    </lineage>
</organism>
<feature type="domain" description="GCVT N-terminal" evidence="2">
    <location>
        <begin position="97"/>
        <end position="315"/>
    </location>
</feature>
<feature type="region of interest" description="Disordered" evidence="1">
    <location>
        <begin position="1"/>
        <end position="62"/>
    </location>
</feature>
<dbReference type="PANTHER" id="PTHR43757">
    <property type="entry name" value="AMINOMETHYLTRANSFERASE"/>
    <property type="match status" value="1"/>
</dbReference>
<protein>
    <submittedName>
        <fullName evidence="3">Aminomethyl transferase family protein</fullName>
    </submittedName>
</protein>
<dbReference type="Pfam" id="PF01571">
    <property type="entry name" value="GCV_T"/>
    <property type="match status" value="1"/>
</dbReference>
<dbReference type="SUPFAM" id="SSF103025">
    <property type="entry name" value="Folate-binding domain"/>
    <property type="match status" value="1"/>
</dbReference>
<dbReference type="EMBL" id="JACEIB010000003">
    <property type="protein sequence ID" value="MBA2933489.1"/>
    <property type="molecule type" value="Genomic_DNA"/>
</dbReference>
<dbReference type="InterPro" id="IPR006222">
    <property type="entry name" value="GCVT_N"/>
</dbReference>
<dbReference type="PANTHER" id="PTHR43757:SF2">
    <property type="entry name" value="AMINOMETHYLTRANSFERASE, MITOCHONDRIAL"/>
    <property type="match status" value="1"/>
</dbReference>